<dbReference type="PANTHER" id="PTHR31418:SF7">
    <property type="entry name" value="FATTY-ACID AND RETINOL-BINDING PROTEIN 1"/>
    <property type="match status" value="1"/>
</dbReference>
<sequence length="181" mass="20109">MFRSTVAVLLLAVAISAASIPNFQSIEKIPQDIRALIPKEVVEFYKGLTPEDKTVLKDLAAQGKDIKNEEEALELLKTKSESLYTRAKAIYDLVKGKVEALDTEAKDFVKSSIEKVRALRPADGKSYDIPKVKETAKEVIAKYKALSTEAKADLEKQFPQISGLLKNEKVQKFAKGILEKN</sequence>
<keyword evidence="10" id="KW-1185">Reference proteome</keyword>
<keyword evidence="5 9" id="KW-0732">Signal</keyword>
<dbReference type="Proteomes" id="UP000095287">
    <property type="component" value="Unplaced"/>
</dbReference>
<reference evidence="11" key="1">
    <citation type="submission" date="2016-11" db="UniProtKB">
        <authorList>
            <consortium name="WormBaseParasite"/>
        </authorList>
    </citation>
    <scope>IDENTIFICATION</scope>
</reference>
<feature type="signal peptide" evidence="9">
    <location>
        <begin position="1"/>
        <end position="18"/>
    </location>
</feature>
<dbReference type="Pfam" id="PF05823">
    <property type="entry name" value="Gp-FAR-1"/>
    <property type="match status" value="1"/>
</dbReference>
<evidence type="ECO:0000256" key="2">
    <source>
        <dbReference type="ARBA" id="ARBA00006648"/>
    </source>
</evidence>
<evidence type="ECO:0000256" key="3">
    <source>
        <dbReference type="ARBA" id="ARBA00017453"/>
    </source>
</evidence>
<dbReference type="AlphaFoldDB" id="A0A1I7YS49"/>
<name>A0A1I7YS49_9BILA</name>
<evidence type="ECO:0000256" key="9">
    <source>
        <dbReference type="SAM" id="SignalP"/>
    </source>
</evidence>
<dbReference type="WBParaSite" id="L893_g19172.t1">
    <property type="protein sequence ID" value="L893_g19172.t1"/>
    <property type="gene ID" value="L893_g19172"/>
</dbReference>
<keyword evidence="6 8" id="KW-0175">Coiled coil</keyword>
<evidence type="ECO:0000256" key="4">
    <source>
        <dbReference type="ARBA" id="ARBA00022525"/>
    </source>
</evidence>
<protein>
    <recommendedName>
        <fullName evidence="3">Fatty-acid and retinol-binding protein 1</fullName>
    </recommendedName>
</protein>
<evidence type="ECO:0000313" key="11">
    <source>
        <dbReference type="WBParaSite" id="L893_g19172.t1"/>
    </source>
</evidence>
<keyword evidence="7" id="KW-0446">Lipid-binding</keyword>
<dbReference type="GO" id="GO:0008289">
    <property type="term" value="F:lipid binding"/>
    <property type="evidence" value="ECO:0007669"/>
    <property type="project" value="UniProtKB-KW"/>
</dbReference>
<comment type="similarity">
    <text evidence="2">Belongs to the fatty-acid and retinol-binding protein (FARBP) family.</text>
</comment>
<dbReference type="GO" id="GO:0005576">
    <property type="term" value="C:extracellular region"/>
    <property type="evidence" value="ECO:0007669"/>
    <property type="project" value="UniProtKB-SubCell"/>
</dbReference>
<proteinExistence type="inferred from homology"/>
<dbReference type="Gene3D" id="1.20.120.1100">
    <property type="match status" value="1"/>
</dbReference>
<accession>A0A1I7YS49</accession>
<evidence type="ECO:0000256" key="6">
    <source>
        <dbReference type="ARBA" id="ARBA00023054"/>
    </source>
</evidence>
<evidence type="ECO:0000256" key="5">
    <source>
        <dbReference type="ARBA" id="ARBA00022729"/>
    </source>
</evidence>
<evidence type="ECO:0000256" key="1">
    <source>
        <dbReference type="ARBA" id="ARBA00004613"/>
    </source>
</evidence>
<feature type="chain" id="PRO_5009312500" description="Fatty-acid and retinol-binding protein 1" evidence="9">
    <location>
        <begin position="19"/>
        <end position="181"/>
    </location>
</feature>
<organism evidence="10 11">
    <name type="scientific">Steinernema glaseri</name>
    <dbReference type="NCBI Taxonomy" id="37863"/>
    <lineage>
        <taxon>Eukaryota</taxon>
        <taxon>Metazoa</taxon>
        <taxon>Ecdysozoa</taxon>
        <taxon>Nematoda</taxon>
        <taxon>Chromadorea</taxon>
        <taxon>Rhabditida</taxon>
        <taxon>Tylenchina</taxon>
        <taxon>Panagrolaimomorpha</taxon>
        <taxon>Strongyloidoidea</taxon>
        <taxon>Steinernematidae</taxon>
        <taxon>Steinernema</taxon>
    </lineage>
</organism>
<keyword evidence="4" id="KW-0964">Secreted</keyword>
<feature type="coiled-coil region" evidence="8">
    <location>
        <begin position="59"/>
        <end position="86"/>
    </location>
</feature>
<dbReference type="PANTHER" id="PTHR31418">
    <property type="entry name" value="FATTY-ACID AND RETINOL-BINDING PROTEIN 1"/>
    <property type="match status" value="1"/>
</dbReference>
<evidence type="ECO:0000256" key="8">
    <source>
        <dbReference type="SAM" id="Coils"/>
    </source>
</evidence>
<evidence type="ECO:0000313" key="10">
    <source>
        <dbReference type="Proteomes" id="UP000095287"/>
    </source>
</evidence>
<dbReference type="InterPro" id="IPR008632">
    <property type="entry name" value="Gp-FAR-1"/>
</dbReference>
<comment type="subcellular location">
    <subcellularLocation>
        <location evidence="1">Secreted</location>
    </subcellularLocation>
</comment>
<evidence type="ECO:0000256" key="7">
    <source>
        <dbReference type="ARBA" id="ARBA00023121"/>
    </source>
</evidence>